<evidence type="ECO:0008006" key="4">
    <source>
        <dbReference type="Google" id="ProtNLM"/>
    </source>
</evidence>
<name>A0A7J6BNL1_9TELE</name>
<feature type="region of interest" description="Disordered" evidence="1">
    <location>
        <begin position="149"/>
        <end position="172"/>
    </location>
</feature>
<sequence length="785" mass="84148">MASSNPLRPQNRSQQDHAGILKHQELKTKSTSSKRGSENLDPNVCTETEKGVSKLKGVSRLPVLAKSLQAALSELSQNPSHNSWEQRPLKSKAQKKRTCTKPVPFNLSQSRTRSQRNTGDLQGKALLTPSTRLTPGAKVINLNPSAKIETPSHKATTPGVHRAQPNKSQRLQPGSHVEYMASNKDSTDVHPPSHEFGWCSHTDLSSRLGSITLIQSKLPEDSGLSNLCKTSLIKVDVNSDSQAPKDKHCFPSTTQRHVSTEGSSSNLSSAVHSVLTCEGSSAVGAQCTMPRLSTCPPGPGTSNNLPQRVVKKSHGVDVTTDKAGLFCPDPSALRSILQSDGTRLGEHVLVTPRASTCPTGRGTSIYSAQRVPAKKTQKEVPAEAKTPKGGAFSPDPSALRGILQINGATPHAPTLLMGRATSVYSAQRVPLRKPKTDESAAAKAPAGSAVSFSPDPAALRSILQNEGVRAGGATPRVSTCPTGRGTSIYSAQRVPVRKNKPEAVAAATSSQCAIRTPVMKWTPQRVANTKPQSMRKLCTTQKMSSLRGSPGLRESHDPSTGLLVCQEGEDVVLRLFEDQEQMDDDQIGKDDITSQQLLNSHQTTEAQSTIKENSDSNHCHTENEGKKTVQPFIQAAHRGSVIVFSSSQRLGSDTLKNPGISAPLQLCLGQHTSHNALPLQSDQSNGSHINPSLDLLKQSQSKAPAVKQSTTVSALRRRHTPLEEMFLDEECAMYTSRLLSCPLQPRSGNPVATTLLFQDSTCFLPIGLSSPIRLSPVPSVSSIRA</sequence>
<feature type="compositionally biased region" description="Basic residues" evidence="1">
    <location>
        <begin position="89"/>
        <end position="99"/>
    </location>
</feature>
<dbReference type="Proteomes" id="UP000579812">
    <property type="component" value="Unassembled WGS sequence"/>
</dbReference>
<dbReference type="InterPro" id="IPR026133">
    <property type="entry name" value="Tastin"/>
</dbReference>
<feature type="region of interest" description="Disordered" evidence="1">
    <location>
        <begin position="369"/>
        <end position="395"/>
    </location>
</feature>
<feature type="compositionally biased region" description="Low complexity" evidence="1">
    <location>
        <begin position="441"/>
        <end position="451"/>
    </location>
</feature>
<reference evidence="2 3" key="1">
    <citation type="submission" date="2020-04" db="EMBL/GenBank/DDBJ databases">
        <title>Chromosome-level genome assembly of a cyprinid fish Onychostoma macrolepis by integration of Nanopore Sequencing, Bionano and Hi-C technology.</title>
        <authorList>
            <person name="Wang D."/>
        </authorList>
    </citation>
    <scope>NUCLEOTIDE SEQUENCE [LARGE SCALE GENOMIC DNA]</scope>
    <source>
        <strain evidence="2">SWU-2019</strain>
        <tissue evidence="2">Muscle</tissue>
    </source>
</reference>
<feature type="region of interest" description="Disordered" evidence="1">
    <location>
        <begin position="74"/>
        <end position="119"/>
    </location>
</feature>
<dbReference type="AlphaFoldDB" id="A0A7J6BNL1"/>
<dbReference type="PANTHER" id="PTHR15289:SF3">
    <property type="entry name" value="TASTIN"/>
    <property type="match status" value="1"/>
</dbReference>
<feature type="region of interest" description="Disordered" evidence="1">
    <location>
        <begin position="593"/>
        <end position="624"/>
    </location>
</feature>
<dbReference type="EMBL" id="JAAMOB010000023">
    <property type="protein sequence ID" value="KAF4096617.1"/>
    <property type="molecule type" value="Genomic_DNA"/>
</dbReference>
<comment type="caution">
    <text evidence="2">The sequence shown here is derived from an EMBL/GenBank/DDBJ whole genome shotgun (WGS) entry which is preliminary data.</text>
</comment>
<protein>
    <recommendedName>
        <fullName evidence="4">Tastin</fullName>
    </recommendedName>
</protein>
<dbReference type="PANTHER" id="PTHR15289">
    <property type="entry name" value="TASTIN"/>
    <property type="match status" value="1"/>
</dbReference>
<feature type="region of interest" description="Disordered" evidence="1">
    <location>
        <begin position="434"/>
        <end position="454"/>
    </location>
</feature>
<proteinExistence type="predicted"/>
<feature type="compositionally biased region" description="Polar residues" evidence="1">
    <location>
        <begin position="251"/>
        <end position="262"/>
    </location>
</feature>
<feature type="compositionally biased region" description="Polar residues" evidence="1">
    <location>
        <begin position="1"/>
        <end position="13"/>
    </location>
</feature>
<feature type="region of interest" description="Disordered" evidence="1">
    <location>
        <begin position="541"/>
        <end position="560"/>
    </location>
</feature>
<feature type="region of interest" description="Disordered" evidence="1">
    <location>
        <begin position="1"/>
        <end position="59"/>
    </location>
</feature>
<keyword evidence="3" id="KW-1185">Reference proteome</keyword>
<feature type="compositionally biased region" description="Basic and acidic residues" evidence="1">
    <location>
        <begin position="376"/>
        <end position="386"/>
    </location>
</feature>
<feature type="region of interest" description="Disordered" evidence="1">
    <location>
        <begin position="239"/>
        <end position="265"/>
    </location>
</feature>
<gene>
    <name evidence="2" type="ORF">G5714_022586</name>
</gene>
<feature type="compositionally biased region" description="Polar residues" evidence="1">
    <location>
        <begin position="74"/>
        <end position="85"/>
    </location>
</feature>
<dbReference type="OrthoDB" id="8722817at2759"/>
<feature type="compositionally biased region" description="Basic and acidic residues" evidence="1">
    <location>
        <begin position="612"/>
        <end position="624"/>
    </location>
</feature>
<accession>A0A7J6BNL1</accession>
<evidence type="ECO:0000313" key="2">
    <source>
        <dbReference type="EMBL" id="KAF4096617.1"/>
    </source>
</evidence>
<evidence type="ECO:0000313" key="3">
    <source>
        <dbReference type="Proteomes" id="UP000579812"/>
    </source>
</evidence>
<evidence type="ECO:0000256" key="1">
    <source>
        <dbReference type="SAM" id="MobiDB-lite"/>
    </source>
</evidence>
<feature type="compositionally biased region" description="Polar residues" evidence="1">
    <location>
        <begin position="593"/>
        <end position="611"/>
    </location>
</feature>
<feature type="compositionally biased region" description="Polar residues" evidence="1">
    <location>
        <begin position="106"/>
        <end position="119"/>
    </location>
</feature>
<organism evidence="2 3">
    <name type="scientific">Onychostoma macrolepis</name>
    <dbReference type="NCBI Taxonomy" id="369639"/>
    <lineage>
        <taxon>Eukaryota</taxon>
        <taxon>Metazoa</taxon>
        <taxon>Chordata</taxon>
        <taxon>Craniata</taxon>
        <taxon>Vertebrata</taxon>
        <taxon>Euteleostomi</taxon>
        <taxon>Actinopterygii</taxon>
        <taxon>Neopterygii</taxon>
        <taxon>Teleostei</taxon>
        <taxon>Ostariophysi</taxon>
        <taxon>Cypriniformes</taxon>
        <taxon>Cyprinidae</taxon>
        <taxon>Acrossocheilinae</taxon>
        <taxon>Onychostoma</taxon>
    </lineage>
</organism>